<dbReference type="Proteomes" id="UP001156641">
    <property type="component" value="Unassembled WGS sequence"/>
</dbReference>
<accession>A0ABQ6A6H5</accession>
<evidence type="ECO:0000313" key="2">
    <source>
        <dbReference type="Proteomes" id="UP001156641"/>
    </source>
</evidence>
<reference evidence="2" key="1">
    <citation type="journal article" date="2019" name="Int. J. Syst. Evol. Microbiol.">
        <title>The Global Catalogue of Microorganisms (GCM) 10K type strain sequencing project: providing services to taxonomists for standard genome sequencing and annotation.</title>
        <authorList>
            <consortium name="The Broad Institute Genomics Platform"/>
            <consortium name="The Broad Institute Genome Sequencing Center for Infectious Disease"/>
            <person name="Wu L."/>
            <person name="Ma J."/>
        </authorList>
    </citation>
    <scope>NUCLEOTIDE SEQUENCE [LARGE SCALE GENOMIC DNA]</scope>
    <source>
        <strain evidence="2">NBRC 112502</strain>
    </source>
</reference>
<keyword evidence="2" id="KW-1185">Reference proteome</keyword>
<dbReference type="RefSeq" id="WP_284256780.1">
    <property type="nucleotide sequence ID" value="NZ_BSOS01000010.1"/>
</dbReference>
<comment type="caution">
    <text evidence="1">The sequence shown here is derived from an EMBL/GenBank/DDBJ whole genome shotgun (WGS) entry which is preliminary data.</text>
</comment>
<gene>
    <name evidence="1" type="ORF">GCM10010909_08210</name>
</gene>
<dbReference type="EMBL" id="BSOS01000010">
    <property type="protein sequence ID" value="GLR66142.1"/>
    <property type="molecule type" value="Genomic_DNA"/>
</dbReference>
<organism evidence="1 2">
    <name type="scientific">Acidocella aquatica</name>
    <dbReference type="NCBI Taxonomy" id="1922313"/>
    <lineage>
        <taxon>Bacteria</taxon>
        <taxon>Pseudomonadati</taxon>
        <taxon>Pseudomonadota</taxon>
        <taxon>Alphaproteobacteria</taxon>
        <taxon>Acetobacterales</taxon>
        <taxon>Acidocellaceae</taxon>
        <taxon>Acidocella</taxon>
    </lineage>
</organism>
<proteinExistence type="predicted"/>
<protein>
    <submittedName>
        <fullName evidence="1">Uncharacterized protein</fullName>
    </submittedName>
</protein>
<sequence>MVERRTCEDERHHAPLAEILEALGGEFQELGRFTEQFQTSLSPALLRVANDPDCHRNVQTLDLLSQRLSALSKYVLTIGRLLPDDWRVNSQTALHHITLSDLAYRLQGAPVPEELEMQSGELELF</sequence>
<evidence type="ECO:0000313" key="1">
    <source>
        <dbReference type="EMBL" id="GLR66142.1"/>
    </source>
</evidence>
<name>A0ABQ6A6H5_9PROT</name>